<dbReference type="Proteomes" id="UP001055439">
    <property type="component" value="Chromosome 6"/>
</dbReference>
<proteinExistence type="predicted"/>
<dbReference type="GO" id="GO:0016020">
    <property type="term" value="C:membrane"/>
    <property type="evidence" value="ECO:0007669"/>
    <property type="project" value="UniProtKB-SubCell"/>
</dbReference>
<keyword evidence="6" id="KW-0732">Signal</keyword>
<keyword evidence="8" id="KW-1185">Reference proteome</keyword>
<sequence>MTVKLSLTISLVGVSSGVELQIVTTYVSQLSGKELRNTVLGIAEEGGGGVEEVGGEEEVEEPVEGGGRWSEAATEHSFEVEGGGAGFLGSDVGFDEEAEDEGGGGGVVNRLGFRDLLNEKEGKTTNEN</sequence>
<accession>A0A9E7K896</accession>
<name>A0A9E7K896_9LILI</name>
<evidence type="ECO:0000256" key="6">
    <source>
        <dbReference type="SAM" id="SignalP"/>
    </source>
</evidence>
<organism evidence="7 8">
    <name type="scientific">Musa troglodytarum</name>
    <name type="common">fe'i banana</name>
    <dbReference type="NCBI Taxonomy" id="320322"/>
    <lineage>
        <taxon>Eukaryota</taxon>
        <taxon>Viridiplantae</taxon>
        <taxon>Streptophyta</taxon>
        <taxon>Embryophyta</taxon>
        <taxon>Tracheophyta</taxon>
        <taxon>Spermatophyta</taxon>
        <taxon>Magnoliopsida</taxon>
        <taxon>Liliopsida</taxon>
        <taxon>Zingiberales</taxon>
        <taxon>Musaceae</taxon>
        <taxon>Musa</taxon>
    </lineage>
</organism>
<keyword evidence="2" id="KW-0812">Transmembrane</keyword>
<keyword evidence="3" id="KW-1133">Transmembrane helix</keyword>
<evidence type="ECO:0000256" key="5">
    <source>
        <dbReference type="SAM" id="MobiDB-lite"/>
    </source>
</evidence>
<gene>
    <name evidence="7" type="ORF">MUK42_05130</name>
</gene>
<keyword evidence="4" id="KW-0472">Membrane</keyword>
<evidence type="ECO:0000256" key="2">
    <source>
        <dbReference type="ARBA" id="ARBA00022692"/>
    </source>
</evidence>
<evidence type="ECO:0000313" key="8">
    <source>
        <dbReference type="Proteomes" id="UP001055439"/>
    </source>
</evidence>
<evidence type="ECO:0000256" key="1">
    <source>
        <dbReference type="ARBA" id="ARBA00004141"/>
    </source>
</evidence>
<dbReference type="PROSITE" id="PS00217">
    <property type="entry name" value="SUGAR_TRANSPORT_2"/>
    <property type="match status" value="1"/>
</dbReference>
<dbReference type="EMBL" id="CP097508">
    <property type="protein sequence ID" value="URE10343.1"/>
    <property type="molecule type" value="Genomic_DNA"/>
</dbReference>
<evidence type="ECO:0000256" key="3">
    <source>
        <dbReference type="ARBA" id="ARBA00022989"/>
    </source>
</evidence>
<feature type="region of interest" description="Disordered" evidence="5">
    <location>
        <begin position="46"/>
        <end position="68"/>
    </location>
</feature>
<dbReference type="GO" id="GO:0022857">
    <property type="term" value="F:transmembrane transporter activity"/>
    <property type="evidence" value="ECO:0007669"/>
    <property type="project" value="InterPro"/>
</dbReference>
<feature type="compositionally biased region" description="Acidic residues" evidence="5">
    <location>
        <begin position="53"/>
        <end position="63"/>
    </location>
</feature>
<feature type="signal peptide" evidence="6">
    <location>
        <begin position="1"/>
        <end position="17"/>
    </location>
</feature>
<dbReference type="AlphaFoldDB" id="A0A9E7K896"/>
<protein>
    <submittedName>
        <fullName evidence="7">Uncharacterized protein</fullName>
    </submittedName>
</protein>
<feature type="compositionally biased region" description="Acidic residues" evidence="5">
    <location>
        <begin position="93"/>
        <end position="102"/>
    </location>
</feature>
<dbReference type="InterPro" id="IPR005829">
    <property type="entry name" value="Sugar_transporter_CS"/>
</dbReference>
<reference evidence="7" key="1">
    <citation type="submission" date="2022-05" db="EMBL/GenBank/DDBJ databases">
        <title>The Musa troglodytarum L. genome provides insights into the mechanism of non-climacteric behaviour and enrichment of carotenoids.</title>
        <authorList>
            <person name="Wang J."/>
        </authorList>
    </citation>
    <scope>NUCLEOTIDE SEQUENCE</scope>
    <source>
        <tissue evidence="7">Leaf</tissue>
    </source>
</reference>
<feature type="region of interest" description="Disordered" evidence="5">
    <location>
        <begin position="89"/>
        <end position="110"/>
    </location>
</feature>
<feature type="chain" id="PRO_5038343736" evidence="6">
    <location>
        <begin position="18"/>
        <end position="128"/>
    </location>
</feature>
<evidence type="ECO:0000256" key="4">
    <source>
        <dbReference type="ARBA" id="ARBA00023136"/>
    </source>
</evidence>
<evidence type="ECO:0000313" key="7">
    <source>
        <dbReference type="EMBL" id="URE10343.1"/>
    </source>
</evidence>
<comment type="subcellular location">
    <subcellularLocation>
        <location evidence="1">Membrane</location>
        <topology evidence="1">Multi-pass membrane protein</topology>
    </subcellularLocation>
</comment>